<protein>
    <recommendedName>
        <fullName evidence="7">PEGA domain-containing protein</fullName>
    </recommendedName>
</protein>
<evidence type="ECO:0000259" key="3">
    <source>
        <dbReference type="Pfam" id="PF22820"/>
    </source>
</evidence>
<proteinExistence type="predicted"/>
<feature type="transmembrane region" description="Helical" evidence="1">
    <location>
        <begin position="75"/>
        <end position="97"/>
    </location>
</feature>
<keyword evidence="1" id="KW-0472">Membrane</keyword>
<feature type="domain" description="TcaA 4th" evidence="3">
    <location>
        <begin position="275"/>
        <end position="344"/>
    </location>
</feature>
<dbReference type="GO" id="GO:0005886">
    <property type="term" value="C:plasma membrane"/>
    <property type="evidence" value="ECO:0007669"/>
    <property type="project" value="UniProtKB-SubCell"/>
</dbReference>
<dbReference type="Pfam" id="PF22813">
    <property type="entry name" value="TcaA_2nd"/>
    <property type="match status" value="1"/>
</dbReference>
<dbReference type="Pfam" id="PF22820">
    <property type="entry name" value="TcaA_3rd_4th"/>
    <property type="match status" value="1"/>
</dbReference>
<accession>A0A235F5H9</accession>
<dbReference type="InterPro" id="IPR054530">
    <property type="entry name" value="TcaA_4th"/>
</dbReference>
<evidence type="ECO:0000259" key="2">
    <source>
        <dbReference type="Pfam" id="PF22813"/>
    </source>
</evidence>
<dbReference type="EMBL" id="NOII01000016">
    <property type="protein sequence ID" value="OYD56353.1"/>
    <property type="molecule type" value="Genomic_DNA"/>
</dbReference>
<dbReference type="InterPro" id="IPR056902">
    <property type="entry name" value="NTF2_YvbJ"/>
</dbReference>
<dbReference type="InterPro" id="IPR054529">
    <property type="entry name" value="TcaA_2nd"/>
</dbReference>
<comment type="caution">
    <text evidence="5">The sequence shown here is derived from an EMBL/GenBank/DDBJ whole genome shotgun (WGS) entry which is preliminary data.</text>
</comment>
<evidence type="ECO:0000256" key="1">
    <source>
        <dbReference type="SAM" id="Phobius"/>
    </source>
</evidence>
<dbReference type="AlphaFoldDB" id="A0A235F5H9"/>
<dbReference type="PANTHER" id="PTHR40038:SF1">
    <property type="entry name" value="MEMBRANE-ASSOCIATED PROTEIN TCAA"/>
    <property type="match status" value="1"/>
</dbReference>
<dbReference type="Pfam" id="PF25155">
    <property type="entry name" value="NTF2_YvbJ"/>
    <property type="match status" value="1"/>
</dbReference>
<dbReference type="OrthoDB" id="1682769at2"/>
<organism evidence="5 6">
    <name type="scientific">Fictibacillus aquaticus</name>
    <dbReference type="NCBI Taxonomy" id="2021314"/>
    <lineage>
        <taxon>Bacteria</taxon>
        <taxon>Bacillati</taxon>
        <taxon>Bacillota</taxon>
        <taxon>Bacilli</taxon>
        <taxon>Bacillales</taxon>
        <taxon>Fictibacillaceae</taxon>
        <taxon>Fictibacillus</taxon>
    </lineage>
</organism>
<sequence>MEIFSSEEHVCAEVRPLHIAEIDQSEQELPETANPLSISSYCKICGQQDFPGHNCTLVNIQQESKRTKTRRKKPLFVSLGLLLLILSACIAGAWFYIEKESNPTRVSEPFLNALKENDAKTLSKITVNSVTHTALTESEARTLSEHLKSSPDILNKVYRNIEKQEKALLKGSRTAPFIFEIKRLKEKKWKFIDQYEMVIHPVAFFVTADKEAKLFVNGNEVAAGEDGKMEVKNVLPGIFVLRAEKSNSFGSFETDQTITVWSSPADNFSLAFTDKYVTVSVPQVGMDLYVNEELYAEQVQEKEIKIGPLPEETELTIQGEIHYPWGSILSEEATARADDRVTLEFPDQENAVHNEIFESIFEFNQSYVNAITYLDSSYLQNVEDPKRSETIKTIEDLMRRNTVYRGRILNMVFDASAVTTTEENGQFFAEASVQENYSSAWMKADAAEEPESVKKSYYFIYKMRYSEEAQNWIVYQTIEKNSF</sequence>
<dbReference type="Proteomes" id="UP000215059">
    <property type="component" value="Unassembled WGS sequence"/>
</dbReference>
<gene>
    <name evidence="5" type="ORF">CGZ90_17875</name>
</gene>
<keyword evidence="1" id="KW-1133">Transmembrane helix</keyword>
<evidence type="ECO:0008006" key="7">
    <source>
        <dbReference type="Google" id="ProtNLM"/>
    </source>
</evidence>
<feature type="domain" description="TcaA second" evidence="2">
    <location>
        <begin position="103"/>
        <end position="199"/>
    </location>
</feature>
<keyword evidence="1" id="KW-0812">Transmembrane</keyword>
<dbReference type="RefSeq" id="WP_094253904.1">
    <property type="nucleotide sequence ID" value="NZ_NOII01000016.1"/>
</dbReference>
<feature type="non-terminal residue" evidence="5">
    <location>
        <position position="483"/>
    </location>
</feature>
<dbReference type="PANTHER" id="PTHR40038">
    <property type="entry name" value="MEMBRANE-ASSOCIATED PROTEIN TCAA"/>
    <property type="match status" value="1"/>
</dbReference>
<evidence type="ECO:0000259" key="4">
    <source>
        <dbReference type="Pfam" id="PF25155"/>
    </source>
</evidence>
<keyword evidence="6" id="KW-1185">Reference proteome</keyword>
<evidence type="ECO:0000313" key="5">
    <source>
        <dbReference type="EMBL" id="OYD56353.1"/>
    </source>
</evidence>
<evidence type="ECO:0000313" key="6">
    <source>
        <dbReference type="Proteomes" id="UP000215059"/>
    </source>
</evidence>
<feature type="domain" description="YvbJ-like NTF2-like" evidence="4">
    <location>
        <begin position="356"/>
        <end position="476"/>
    </location>
</feature>
<reference evidence="5 6" key="1">
    <citation type="submission" date="2017-07" db="EMBL/GenBank/DDBJ databases">
        <title>Fictibacillus sp. nov. GDSW-R2A3 Genome sequencing and assembly.</title>
        <authorList>
            <person name="Mayilraj S."/>
        </authorList>
    </citation>
    <scope>NUCLEOTIDE SEQUENCE [LARGE SCALE GENOMIC DNA]</scope>
    <source>
        <strain evidence="5 6">GDSW-R2A3</strain>
    </source>
</reference>
<name>A0A235F5H9_9BACL</name>